<protein>
    <submittedName>
        <fullName evidence="2">Uncharacterized protein</fullName>
    </submittedName>
</protein>
<feature type="transmembrane region" description="Helical" evidence="1">
    <location>
        <begin position="46"/>
        <end position="67"/>
    </location>
</feature>
<reference evidence="2 3" key="1">
    <citation type="submission" date="2015-07" db="EMBL/GenBank/DDBJ databases">
        <title>Draft genome sequences of 17 French Clostridium botulinum group III.</title>
        <authorList>
            <person name="Woudstra C."/>
            <person name="Le Marechal C."/>
            <person name="Souillard R."/>
            <person name="Bayon-Auboyer M.-H."/>
            <person name="Dessouter D."/>
            <person name="Fach P."/>
        </authorList>
    </citation>
    <scope>NUCLEOTIDE SEQUENCE [LARGE SCALE GENOMIC DNA]</scope>
    <source>
        <strain evidence="2 3">12LNRI-CD</strain>
    </source>
</reference>
<sequence length="75" mass="8733">MKSNKDLLCCLLSGFMITLLAIPIRLEIIESVFDDNFFLRSKFYKLFNFLSFVGMLLVTIFSILLILHSLKIKNK</sequence>
<dbReference type="AlphaFoldDB" id="A0A9Q1UW78"/>
<proteinExistence type="predicted"/>
<evidence type="ECO:0000313" key="2">
    <source>
        <dbReference type="EMBL" id="KOA83660.1"/>
    </source>
</evidence>
<organism evidence="2 3">
    <name type="scientific">Clostridium botulinum</name>
    <dbReference type="NCBI Taxonomy" id="1491"/>
    <lineage>
        <taxon>Bacteria</taxon>
        <taxon>Bacillati</taxon>
        <taxon>Bacillota</taxon>
        <taxon>Clostridia</taxon>
        <taxon>Eubacteriales</taxon>
        <taxon>Clostridiaceae</taxon>
        <taxon>Clostridium</taxon>
    </lineage>
</organism>
<keyword evidence="1" id="KW-0472">Membrane</keyword>
<dbReference type="RefSeq" id="WP_013721023.1">
    <property type="nucleotide sequence ID" value="NZ_LGVP01000029.1"/>
</dbReference>
<gene>
    <name evidence="2" type="ORF">ADU74_12060</name>
</gene>
<dbReference type="EMBL" id="LGVR01000081">
    <property type="protein sequence ID" value="KOA83660.1"/>
    <property type="molecule type" value="Genomic_DNA"/>
</dbReference>
<evidence type="ECO:0000256" key="1">
    <source>
        <dbReference type="SAM" id="Phobius"/>
    </source>
</evidence>
<evidence type="ECO:0000313" key="3">
    <source>
        <dbReference type="Proteomes" id="UP000037540"/>
    </source>
</evidence>
<keyword evidence="1" id="KW-1133">Transmembrane helix</keyword>
<accession>A0A9Q1UW78</accession>
<dbReference type="Proteomes" id="UP000037540">
    <property type="component" value="Unassembled WGS sequence"/>
</dbReference>
<keyword evidence="1" id="KW-0812">Transmembrane</keyword>
<feature type="transmembrane region" description="Helical" evidence="1">
    <location>
        <begin position="7"/>
        <end position="26"/>
    </location>
</feature>
<comment type="caution">
    <text evidence="2">The sequence shown here is derived from an EMBL/GenBank/DDBJ whole genome shotgun (WGS) entry which is preliminary data.</text>
</comment>
<name>A0A9Q1UW78_CLOBO</name>